<organism evidence="1 2">
    <name type="scientific">Wallemia mellicola</name>
    <dbReference type="NCBI Taxonomy" id="1708541"/>
    <lineage>
        <taxon>Eukaryota</taxon>
        <taxon>Fungi</taxon>
        <taxon>Dikarya</taxon>
        <taxon>Basidiomycota</taxon>
        <taxon>Wallemiomycotina</taxon>
        <taxon>Wallemiomycetes</taxon>
        <taxon>Wallemiales</taxon>
        <taxon>Wallemiaceae</taxon>
        <taxon>Wallemia</taxon>
    </lineage>
</organism>
<evidence type="ECO:0000313" key="1">
    <source>
        <dbReference type="EMBL" id="TIC70002.1"/>
    </source>
</evidence>
<protein>
    <submittedName>
        <fullName evidence="1">Uncharacterized protein</fullName>
    </submittedName>
</protein>
<evidence type="ECO:0000313" key="2">
    <source>
        <dbReference type="Proteomes" id="UP000305362"/>
    </source>
</evidence>
<dbReference type="AlphaFoldDB" id="A0AB74KGX7"/>
<accession>A0AB74KGX7</accession>
<sequence length="152" mass="17594">ARSPTLDVLEGKLLEIRTRISSYEGSVELHWAQKPGCFWYSRISLRKVAVLMETLSSHLHPSSQRVTFTRNTRSEVIYYVNELRATRLIEDETFFSSAFANKTLLVTPLNKYEVHQIWLDSSKRLSGFPLITFADTLIKLRRVHAKGEVLLR</sequence>
<name>A0AB74KGX7_9BASI</name>
<feature type="non-terminal residue" evidence="1">
    <location>
        <position position="1"/>
    </location>
</feature>
<reference evidence="1 2" key="1">
    <citation type="submission" date="2019-03" db="EMBL/GenBank/DDBJ databases">
        <title>Sequencing 25 genomes of Wallemia mellicola.</title>
        <authorList>
            <person name="Gostincar C."/>
        </authorList>
    </citation>
    <scope>NUCLEOTIDE SEQUENCE [LARGE SCALE GENOMIC DNA]</scope>
    <source>
        <strain evidence="1 2">EXF-1277</strain>
    </source>
</reference>
<gene>
    <name evidence="1" type="ORF">E3Q03_01189</name>
</gene>
<comment type="caution">
    <text evidence="1">The sequence shown here is derived from an EMBL/GenBank/DDBJ whole genome shotgun (WGS) entry which is preliminary data.</text>
</comment>
<dbReference type="Proteomes" id="UP000305362">
    <property type="component" value="Unassembled WGS sequence"/>
</dbReference>
<proteinExistence type="predicted"/>
<dbReference type="EMBL" id="SPRV01000008">
    <property type="protein sequence ID" value="TIC70002.1"/>
    <property type="molecule type" value="Genomic_DNA"/>
</dbReference>